<keyword evidence="4 7" id="KW-0067">ATP-binding</keyword>
<evidence type="ECO:0000256" key="1">
    <source>
        <dbReference type="ARBA" id="ARBA00004202"/>
    </source>
</evidence>
<dbReference type="RefSeq" id="WP_110336525.1">
    <property type="nucleotide sequence ID" value="NZ_MASU01000005.1"/>
</dbReference>
<dbReference type="OrthoDB" id="9804819at2"/>
<evidence type="ECO:0000313" key="8">
    <source>
        <dbReference type="Proteomes" id="UP000247892"/>
    </source>
</evidence>
<evidence type="ECO:0000259" key="6">
    <source>
        <dbReference type="PROSITE" id="PS50893"/>
    </source>
</evidence>
<dbReference type="PROSITE" id="PS00211">
    <property type="entry name" value="ABC_TRANSPORTER_1"/>
    <property type="match status" value="1"/>
</dbReference>
<evidence type="ECO:0000256" key="3">
    <source>
        <dbReference type="ARBA" id="ARBA00022741"/>
    </source>
</evidence>
<protein>
    <submittedName>
        <fullName evidence="7">Multidrug ABC transporter ATP-binding protein</fullName>
    </submittedName>
</protein>
<proteinExistence type="predicted"/>
<dbReference type="InterPro" id="IPR050763">
    <property type="entry name" value="ABC_transporter_ATP-binding"/>
</dbReference>
<reference evidence="7 8" key="1">
    <citation type="submission" date="2016-07" db="EMBL/GenBank/DDBJ databases">
        <title>Draft genome sequence of Prauserella sp. YIM 121212, isolated from alkaline soil.</title>
        <authorList>
            <person name="Ruckert C."/>
            <person name="Albersmeier A."/>
            <person name="Jiang C.-L."/>
            <person name="Jiang Y."/>
            <person name="Kalinowski J."/>
            <person name="Schneider O."/>
            <person name="Winkler A."/>
            <person name="Zotchev S.B."/>
        </authorList>
    </citation>
    <scope>NUCLEOTIDE SEQUENCE [LARGE SCALE GENOMIC DNA]</scope>
    <source>
        <strain evidence="7 8">YIM 121212</strain>
    </source>
</reference>
<dbReference type="InterPro" id="IPR017871">
    <property type="entry name" value="ABC_transporter-like_CS"/>
</dbReference>
<name>A0A318LPR2_9PSEU</name>
<dbReference type="InterPro" id="IPR003439">
    <property type="entry name" value="ABC_transporter-like_ATP-bd"/>
</dbReference>
<dbReference type="GO" id="GO:0005886">
    <property type="term" value="C:plasma membrane"/>
    <property type="evidence" value="ECO:0007669"/>
    <property type="project" value="UniProtKB-SubCell"/>
</dbReference>
<keyword evidence="8" id="KW-1185">Reference proteome</keyword>
<dbReference type="CDD" id="cd03230">
    <property type="entry name" value="ABC_DR_subfamily_A"/>
    <property type="match status" value="1"/>
</dbReference>
<organism evidence="7 8">
    <name type="scientific">Prauserella flavalba</name>
    <dbReference type="NCBI Taxonomy" id="1477506"/>
    <lineage>
        <taxon>Bacteria</taxon>
        <taxon>Bacillati</taxon>
        <taxon>Actinomycetota</taxon>
        <taxon>Actinomycetes</taxon>
        <taxon>Pseudonocardiales</taxon>
        <taxon>Pseudonocardiaceae</taxon>
        <taxon>Prauserella</taxon>
    </lineage>
</organism>
<gene>
    <name evidence="7" type="ORF">BA062_14085</name>
</gene>
<keyword evidence="2" id="KW-0813">Transport</keyword>
<evidence type="ECO:0000313" key="7">
    <source>
        <dbReference type="EMBL" id="PXY36513.1"/>
    </source>
</evidence>
<evidence type="ECO:0000256" key="2">
    <source>
        <dbReference type="ARBA" id="ARBA00022448"/>
    </source>
</evidence>
<dbReference type="AlphaFoldDB" id="A0A318LPR2"/>
<dbReference type="EMBL" id="MASU01000005">
    <property type="protein sequence ID" value="PXY36513.1"/>
    <property type="molecule type" value="Genomic_DNA"/>
</dbReference>
<comment type="subcellular location">
    <subcellularLocation>
        <location evidence="1">Cell membrane</location>
        <topology evidence="1">Peripheral membrane protein</topology>
    </subcellularLocation>
</comment>
<dbReference type="Gene3D" id="3.40.50.300">
    <property type="entry name" value="P-loop containing nucleotide triphosphate hydrolases"/>
    <property type="match status" value="1"/>
</dbReference>
<keyword evidence="5" id="KW-0046">Antibiotic resistance</keyword>
<keyword evidence="3" id="KW-0547">Nucleotide-binding</keyword>
<dbReference type="Pfam" id="PF00005">
    <property type="entry name" value="ABC_tran"/>
    <property type="match status" value="1"/>
</dbReference>
<dbReference type="Proteomes" id="UP000247892">
    <property type="component" value="Unassembled WGS sequence"/>
</dbReference>
<dbReference type="SUPFAM" id="SSF52540">
    <property type="entry name" value="P-loop containing nucleoside triphosphate hydrolases"/>
    <property type="match status" value="1"/>
</dbReference>
<dbReference type="PROSITE" id="PS50893">
    <property type="entry name" value="ABC_TRANSPORTER_2"/>
    <property type="match status" value="1"/>
</dbReference>
<dbReference type="PANTHER" id="PTHR42711">
    <property type="entry name" value="ABC TRANSPORTER ATP-BINDING PROTEIN"/>
    <property type="match status" value="1"/>
</dbReference>
<comment type="caution">
    <text evidence="7">The sequence shown here is derived from an EMBL/GenBank/DDBJ whole genome shotgun (WGS) entry which is preliminary data.</text>
</comment>
<dbReference type="GO" id="GO:0046677">
    <property type="term" value="P:response to antibiotic"/>
    <property type="evidence" value="ECO:0007669"/>
    <property type="project" value="UniProtKB-KW"/>
</dbReference>
<feature type="domain" description="ABC transporter" evidence="6">
    <location>
        <begin position="5"/>
        <end position="230"/>
    </location>
</feature>
<accession>A0A318LPR2</accession>
<evidence type="ECO:0000256" key="5">
    <source>
        <dbReference type="ARBA" id="ARBA00023251"/>
    </source>
</evidence>
<dbReference type="GO" id="GO:0005524">
    <property type="term" value="F:ATP binding"/>
    <property type="evidence" value="ECO:0007669"/>
    <property type="project" value="UniProtKB-KW"/>
</dbReference>
<sequence length="304" mass="32225">MSTALLVEGLRKCYGAVVAVDDVGFDVAEGEIFGLIGPNGSGKTTTAECAQALRRPDSGRVRVFGVDPHEQRGAVRRLIGSQLQESTLPDRITVGEAVHLFASLAPDPVDEPGLIAEWGLSAKRGAAFSSLSGGQRQRLFVALALVSRPRLVFLDEMTTGLDPAARREAWRLIERVRADGATIVLVTHFMDEVERLCDRVAVLVNGRIVEVDTPAGLIERRGGGSVVRLSAPAALDTGGLRALPGVADVTCHDGVIEVRGSARSVTALGHWLVVRGYGDTGLRVSQGSLEDAYLSLVAAAREES</sequence>
<evidence type="ECO:0000256" key="4">
    <source>
        <dbReference type="ARBA" id="ARBA00022840"/>
    </source>
</evidence>
<dbReference type="PANTHER" id="PTHR42711:SF16">
    <property type="entry name" value="ABC TRANSPORTER ATP-BINDING PROTEIN"/>
    <property type="match status" value="1"/>
</dbReference>
<dbReference type="GO" id="GO:0016887">
    <property type="term" value="F:ATP hydrolysis activity"/>
    <property type="evidence" value="ECO:0007669"/>
    <property type="project" value="InterPro"/>
</dbReference>
<dbReference type="SMART" id="SM00382">
    <property type="entry name" value="AAA"/>
    <property type="match status" value="1"/>
</dbReference>
<dbReference type="InterPro" id="IPR027417">
    <property type="entry name" value="P-loop_NTPase"/>
</dbReference>
<dbReference type="InterPro" id="IPR003593">
    <property type="entry name" value="AAA+_ATPase"/>
</dbReference>